<keyword evidence="10" id="KW-0614">Plasmid</keyword>
<dbReference type="Proteomes" id="UP000007575">
    <property type="component" value="Plasmid P1"/>
</dbReference>
<dbReference type="InterPro" id="IPR028202">
    <property type="entry name" value="Reductase_C"/>
</dbReference>
<dbReference type="InterPro" id="IPR050446">
    <property type="entry name" value="FAD-oxidoreductase/Apoptosis"/>
</dbReference>
<evidence type="ECO:0000256" key="4">
    <source>
        <dbReference type="ARBA" id="ARBA00022723"/>
    </source>
</evidence>
<keyword evidence="6" id="KW-0560">Oxidoreductase</keyword>
<evidence type="ECO:0000259" key="9">
    <source>
        <dbReference type="PROSITE" id="PS51296"/>
    </source>
</evidence>
<evidence type="ECO:0000313" key="10">
    <source>
        <dbReference type="EMBL" id="AFD27066.1"/>
    </source>
</evidence>
<dbReference type="SUPFAM" id="SSF55424">
    <property type="entry name" value="FAD/NAD-linked reductases, dimerisation (C-terminal) domain"/>
    <property type="match status" value="1"/>
</dbReference>
<proteinExistence type="predicted"/>
<dbReference type="InterPro" id="IPR036188">
    <property type="entry name" value="FAD/NAD-bd_sf"/>
</dbReference>
<dbReference type="PROSITE" id="PS51296">
    <property type="entry name" value="RIESKE"/>
    <property type="match status" value="1"/>
</dbReference>
<keyword evidence="8" id="KW-0411">Iron-sulfur</keyword>
<dbReference type="InterPro" id="IPR023753">
    <property type="entry name" value="FAD/NAD-binding_dom"/>
</dbReference>
<evidence type="ECO:0000256" key="7">
    <source>
        <dbReference type="ARBA" id="ARBA00023004"/>
    </source>
</evidence>
<sequence>MTHAPLRVRTADVPDGGMASFPHGDRKVLVVRDGDELRAFDAKCPHAGADLGKGLRCGARVVCPWHHATFSADDGHLLEPPALDGLKRYTLTRDGDAWEVAEEAQAPAKPPQGAADGHTLVVGGGAAGFMVAQSLRAAGYTGDLTMVTQEERAPYDRTALSKAYLTGKKKPETLPLGGGDWAQKQRVTLRSGVRAEKLDHAAKRLHLAGGEVLPYDRVVVATGASPKPLKVPGADLDGVYPLRSLADAEALRAAAQGARVVVVGSSFIGLEAASSLVGEGGAQSVTVVGQDAEVLGRALTPRVGRAIRRLHEDKGVRFVLEAEVERLDGGEKVEAVTLKGGERLDADLVLLGIGVSPNTDLLAEWRDEKGAVHVDAALQLAPDLYALGDIAAAPTVLGEMRVEHWRVALQHGLAAAQAILDVPGAAPMDARVPFFWTQQYGKSLRYVGHADSLDETHLWGDPDTLNFIEFTFDGEHTVAASGMGRDADLVAFEELLRLGRAPVAAEVRAGEFSLPERLRDAAPSGRLS</sequence>
<gene>
    <name evidence="10" type="ordered locus">DGo_PA0180</name>
</gene>
<dbReference type="OrthoDB" id="9792592at2"/>
<dbReference type="PANTHER" id="PTHR43557">
    <property type="entry name" value="APOPTOSIS-INDUCING FACTOR 1"/>
    <property type="match status" value="1"/>
</dbReference>
<dbReference type="Gene3D" id="3.30.390.30">
    <property type="match status" value="1"/>
</dbReference>
<reference evidence="10 11" key="1">
    <citation type="journal article" date="2012" name="PLoS ONE">
        <title>Genome sequence and transcriptome analysis of the radioresistant bacterium Deinococcus gobiensis: insights into the extreme environmental adaptations.</title>
        <authorList>
            <person name="Yuan M."/>
            <person name="Chen M."/>
            <person name="Zhang W."/>
            <person name="Lu W."/>
            <person name="Wang J."/>
            <person name="Yang M."/>
            <person name="Zhao P."/>
            <person name="Tang R."/>
            <person name="Li X."/>
            <person name="Hao Y."/>
            <person name="Zhou Z."/>
            <person name="Zhan Y."/>
            <person name="Yu H."/>
            <person name="Teng C."/>
            <person name="Yan Y."/>
            <person name="Ping S."/>
            <person name="Wang Y."/>
            <person name="Lin M."/>
        </authorList>
    </citation>
    <scope>NUCLEOTIDE SEQUENCE [LARGE SCALE GENOMIC DNA]</scope>
    <source>
        <strain evidence="11">DSM 21396 / JCM 16679 / CGMCC 1.7299 / I-0</strain>
        <plasmid evidence="10">P1</plasmid>
    </source>
</reference>
<dbReference type="InterPro" id="IPR017941">
    <property type="entry name" value="Rieske_2Fe-2S"/>
</dbReference>
<dbReference type="Pfam" id="PF00355">
    <property type="entry name" value="Rieske"/>
    <property type="match status" value="1"/>
</dbReference>
<dbReference type="GO" id="GO:0016651">
    <property type="term" value="F:oxidoreductase activity, acting on NAD(P)H"/>
    <property type="evidence" value="ECO:0007669"/>
    <property type="project" value="TreeGrafter"/>
</dbReference>
<dbReference type="Pfam" id="PF14759">
    <property type="entry name" value="Reductase_C"/>
    <property type="match status" value="1"/>
</dbReference>
<dbReference type="InterPro" id="IPR016156">
    <property type="entry name" value="FAD/NAD-linked_Rdtase_dimer_sf"/>
</dbReference>
<dbReference type="AlphaFoldDB" id="H8H147"/>
<name>H8H147_DEIGI</name>
<organism evidence="10 11">
    <name type="scientific">Deinococcus gobiensis (strain DSM 21396 / JCM 16679 / CGMCC 1.7299 / I-0)</name>
    <dbReference type="NCBI Taxonomy" id="745776"/>
    <lineage>
        <taxon>Bacteria</taxon>
        <taxon>Thermotogati</taxon>
        <taxon>Deinococcota</taxon>
        <taxon>Deinococci</taxon>
        <taxon>Deinococcales</taxon>
        <taxon>Deinococcaceae</taxon>
        <taxon>Deinococcus</taxon>
    </lineage>
</organism>
<dbReference type="PRINTS" id="PR00368">
    <property type="entry name" value="FADPNR"/>
</dbReference>
<dbReference type="SUPFAM" id="SSF51905">
    <property type="entry name" value="FAD/NAD(P)-binding domain"/>
    <property type="match status" value="2"/>
</dbReference>
<evidence type="ECO:0000256" key="2">
    <source>
        <dbReference type="ARBA" id="ARBA00022630"/>
    </source>
</evidence>
<geneLocation type="plasmid" evidence="10 11">
    <name>P1</name>
</geneLocation>
<dbReference type="Gene3D" id="2.102.10.10">
    <property type="entry name" value="Rieske [2Fe-2S] iron-sulphur domain"/>
    <property type="match status" value="1"/>
</dbReference>
<dbReference type="Gene3D" id="3.50.50.60">
    <property type="entry name" value="FAD/NAD(P)-binding domain"/>
    <property type="match status" value="2"/>
</dbReference>
<feature type="domain" description="Rieske" evidence="9">
    <location>
        <begin position="5"/>
        <end position="100"/>
    </location>
</feature>
<dbReference type="PATRIC" id="fig|745776.4.peg.3217"/>
<protein>
    <submittedName>
        <fullName evidence="10">FAD-dependent pyridine nucleotide-disulfide oxidoreductase</fullName>
    </submittedName>
</protein>
<dbReference type="HOGENOM" id="CLU_003291_4_2_0"/>
<keyword evidence="3" id="KW-0001">2Fe-2S</keyword>
<dbReference type="PANTHER" id="PTHR43557:SF2">
    <property type="entry name" value="RIESKE DOMAIN-CONTAINING PROTEIN-RELATED"/>
    <property type="match status" value="1"/>
</dbReference>
<keyword evidence="5" id="KW-0274">FAD</keyword>
<keyword evidence="11" id="KW-1185">Reference proteome</keyword>
<dbReference type="EMBL" id="CP002192">
    <property type="protein sequence ID" value="AFD27066.1"/>
    <property type="molecule type" value="Genomic_DNA"/>
</dbReference>
<dbReference type="KEGG" id="dgo:DGo_PA0180"/>
<accession>H8H147</accession>
<evidence type="ECO:0000256" key="8">
    <source>
        <dbReference type="ARBA" id="ARBA00023014"/>
    </source>
</evidence>
<dbReference type="SUPFAM" id="SSF50022">
    <property type="entry name" value="ISP domain"/>
    <property type="match status" value="1"/>
</dbReference>
<evidence type="ECO:0000256" key="3">
    <source>
        <dbReference type="ARBA" id="ARBA00022714"/>
    </source>
</evidence>
<evidence type="ECO:0000256" key="1">
    <source>
        <dbReference type="ARBA" id="ARBA00001974"/>
    </source>
</evidence>
<dbReference type="GO" id="GO:0046872">
    <property type="term" value="F:metal ion binding"/>
    <property type="evidence" value="ECO:0007669"/>
    <property type="project" value="UniProtKB-KW"/>
</dbReference>
<dbReference type="GO" id="GO:0005737">
    <property type="term" value="C:cytoplasm"/>
    <property type="evidence" value="ECO:0007669"/>
    <property type="project" value="TreeGrafter"/>
</dbReference>
<dbReference type="InterPro" id="IPR036922">
    <property type="entry name" value="Rieske_2Fe-2S_sf"/>
</dbReference>
<evidence type="ECO:0000256" key="6">
    <source>
        <dbReference type="ARBA" id="ARBA00023002"/>
    </source>
</evidence>
<dbReference type="GO" id="GO:0051537">
    <property type="term" value="F:2 iron, 2 sulfur cluster binding"/>
    <property type="evidence" value="ECO:0007669"/>
    <property type="project" value="UniProtKB-KW"/>
</dbReference>
<dbReference type="PRINTS" id="PR00411">
    <property type="entry name" value="PNDRDTASEI"/>
</dbReference>
<evidence type="ECO:0000313" key="11">
    <source>
        <dbReference type="Proteomes" id="UP000007575"/>
    </source>
</evidence>
<dbReference type="Pfam" id="PF07992">
    <property type="entry name" value="Pyr_redox_2"/>
    <property type="match status" value="1"/>
</dbReference>
<comment type="cofactor">
    <cofactor evidence="1">
        <name>FAD</name>
        <dbReference type="ChEBI" id="CHEBI:57692"/>
    </cofactor>
</comment>
<dbReference type="RefSeq" id="WP_014695584.1">
    <property type="nucleotide sequence ID" value="NC_017805.1"/>
</dbReference>
<keyword evidence="7" id="KW-0408">Iron</keyword>
<keyword evidence="4" id="KW-0479">Metal-binding</keyword>
<keyword evidence="2" id="KW-0285">Flavoprotein</keyword>
<evidence type="ECO:0000256" key="5">
    <source>
        <dbReference type="ARBA" id="ARBA00022827"/>
    </source>
</evidence>